<dbReference type="Gene3D" id="1.10.30.10">
    <property type="entry name" value="High mobility group box domain"/>
    <property type="match status" value="1"/>
</dbReference>
<evidence type="ECO:0000259" key="5">
    <source>
        <dbReference type="PROSITE" id="PS50118"/>
    </source>
</evidence>
<evidence type="ECO:0000256" key="3">
    <source>
        <dbReference type="ARBA" id="ARBA00023163"/>
    </source>
</evidence>
<evidence type="ECO:0000256" key="4">
    <source>
        <dbReference type="PROSITE-ProRule" id="PRU00267"/>
    </source>
</evidence>
<evidence type="ECO:0000256" key="2">
    <source>
        <dbReference type="ARBA" id="ARBA00023125"/>
    </source>
</evidence>
<dbReference type="Proteomes" id="UP000308549">
    <property type="component" value="Unassembled WGS sequence"/>
</dbReference>
<name>A0A4U0TNS5_9PEZI</name>
<protein>
    <recommendedName>
        <fullName evidence="5">HMG box domain-containing protein</fullName>
    </recommendedName>
</protein>
<accession>A0A4U0TNS5</accession>
<dbReference type="GO" id="GO:0005634">
    <property type="term" value="C:nucleus"/>
    <property type="evidence" value="ECO:0007669"/>
    <property type="project" value="UniProtKB-UniRule"/>
</dbReference>
<dbReference type="PROSITE" id="PS50118">
    <property type="entry name" value="HMG_BOX_2"/>
    <property type="match status" value="1"/>
</dbReference>
<dbReference type="GO" id="GO:0001228">
    <property type="term" value="F:DNA-binding transcription activator activity, RNA polymerase II-specific"/>
    <property type="evidence" value="ECO:0007669"/>
    <property type="project" value="TreeGrafter"/>
</dbReference>
<feature type="domain" description="HMG box" evidence="5">
    <location>
        <begin position="109"/>
        <end position="177"/>
    </location>
</feature>
<evidence type="ECO:0000256" key="1">
    <source>
        <dbReference type="ARBA" id="ARBA00023015"/>
    </source>
</evidence>
<dbReference type="SUPFAM" id="SSF47095">
    <property type="entry name" value="HMG-box"/>
    <property type="match status" value="1"/>
</dbReference>
<evidence type="ECO:0000313" key="7">
    <source>
        <dbReference type="Proteomes" id="UP000308549"/>
    </source>
</evidence>
<reference evidence="6 7" key="1">
    <citation type="submission" date="2017-03" db="EMBL/GenBank/DDBJ databases">
        <title>Genomes of endolithic fungi from Antarctica.</title>
        <authorList>
            <person name="Coleine C."/>
            <person name="Masonjones S."/>
            <person name="Stajich J.E."/>
        </authorList>
    </citation>
    <scope>NUCLEOTIDE SEQUENCE [LARGE SCALE GENOMIC DNA]</scope>
    <source>
        <strain evidence="6 7">CCFEE 6315</strain>
    </source>
</reference>
<keyword evidence="7" id="KW-1185">Reference proteome</keyword>
<dbReference type="InterPro" id="IPR050140">
    <property type="entry name" value="SRY-related_HMG-box_TF-like"/>
</dbReference>
<keyword evidence="1" id="KW-0805">Transcription regulation</keyword>
<dbReference type="GO" id="GO:0000122">
    <property type="term" value="P:negative regulation of transcription by RNA polymerase II"/>
    <property type="evidence" value="ECO:0007669"/>
    <property type="project" value="TreeGrafter"/>
</dbReference>
<dbReference type="GO" id="GO:0030154">
    <property type="term" value="P:cell differentiation"/>
    <property type="evidence" value="ECO:0007669"/>
    <property type="project" value="TreeGrafter"/>
</dbReference>
<comment type="caution">
    <text evidence="6">The sequence shown here is derived from an EMBL/GenBank/DDBJ whole genome shotgun (WGS) entry which is preliminary data.</text>
</comment>
<sequence>MAAPIAALTPELPPTHGGQLLRDFVAAFDCVQEQLQKGGTQAVVPLTDISLLGSEGVGILKKHLEDATNSRFAFNIDASANSVTLMPTGPMPPKPAVAAHTPAGKASNIARPMNMFVIYRKEWHPKVAAENPGLHNNKISKIIGKQWRAESEEVREEYKRKADDVKRQFDIANPGYRYQPRKPSEKKRRMTKTKLAKIAAKAQENGNIDGPIVQEPLPDDFDPFTMLDEHLGARAATQPMTVTEYGTMPAPPRQNLRPTQDIGVFAFESGADEFAELTTSLTAYNAAHTAYNPNVSIQTEALTAQPTSNGKWVDPTAPHNYPGVDFYKQDEIATEFADAELTQSYGQSQQVILPHDPAAEIRRMEDLEFEMDQWIDVNAYGSG</sequence>
<gene>
    <name evidence="6" type="ORF">B0A50_06500</name>
</gene>
<keyword evidence="2 4" id="KW-0238">DNA-binding</keyword>
<keyword evidence="4" id="KW-0539">Nucleus</keyword>
<dbReference type="GO" id="GO:0000978">
    <property type="term" value="F:RNA polymerase II cis-regulatory region sequence-specific DNA binding"/>
    <property type="evidence" value="ECO:0007669"/>
    <property type="project" value="TreeGrafter"/>
</dbReference>
<dbReference type="SMART" id="SM00398">
    <property type="entry name" value="HMG"/>
    <property type="match status" value="1"/>
</dbReference>
<dbReference type="CDD" id="cd01389">
    <property type="entry name" value="HMG-box_ROX1-like"/>
    <property type="match status" value="1"/>
</dbReference>
<feature type="DNA-binding region" description="HMG box" evidence="4">
    <location>
        <begin position="109"/>
        <end position="177"/>
    </location>
</feature>
<dbReference type="FunFam" id="1.10.30.10:FF:000041">
    <property type="entry name" value="HMG box family protein"/>
    <property type="match status" value="1"/>
</dbReference>
<dbReference type="EMBL" id="NAJL01000052">
    <property type="protein sequence ID" value="TKA23664.1"/>
    <property type="molecule type" value="Genomic_DNA"/>
</dbReference>
<organism evidence="6 7">
    <name type="scientific">Salinomyces thailandicus</name>
    <dbReference type="NCBI Taxonomy" id="706561"/>
    <lineage>
        <taxon>Eukaryota</taxon>
        <taxon>Fungi</taxon>
        <taxon>Dikarya</taxon>
        <taxon>Ascomycota</taxon>
        <taxon>Pezizomycotina</taxon>
        <taxon>Dothideomycetes</taxon>
        <taxon>Dothideomycetidae</taxon>
        <taxon>Mycosphaerellales</taxon>
        <taxon>Teratosphaeriaceae</taxon>
        <taxon>Salinomyces</taxon>
    </lineage>
</organism>
<dbReference type="PANTHER" id="PTHR10270:SF161">
    <property type="entry name" value="SEX-DETERMINING REGION Y PROTEIN"/>
    <property type="match status" value="1"/>
</dbReference>
<dbReference type="InterPro" id="IPR009071">
    <property type="entry name" value="HMG_box_dom"/>
</dbReference>
<dbReference type="Pfam" id="PF00505">
    <property type="entry name" value="HMG_box"/>
    <property type="match status" value="1"/>
</dbReference>
<proteinExistence type="predicted"/>
<dbReference type="InterPro" id="IPR036910">
    <property type="entry name" value="HMG_box_dom_sf"/>
</dbReference>
<evidence type="ECO:0000313" key="6">
    <source>
        <dbReference type="EMBL" id="TKA23664.1"/>
    </source>
</evidence>
<dbReference type="AlphaFoldDB" id="A0A4U0TNS5"/>
<dbReference type="PANTHER" id="PTHR10270">
    <property type="entry name" value="SOX TRANSCRIPTION FACTOR"/>
    <property type="match status" value="1"/>
</dbReference>
<keyword evidence="3" id="KW-0804">Transcription</keyword>
<dbReference type="OrthoDB" id="6247875at2759"/>